<accession>A0A518DSZ3</accession>
<evidence type="ECO:0000256" key="1">
    <source>
        <dbReference type="SAM" id="SignalP"/>
    </source>
</evidence>
<name>A0A518DSZ3_9BACT</name>
<evidence type="ECO:0000313" key="2">
    <source>
        <dbReference type="EMBL" id="QDU94959.1"/>
    </source>
</evidence>
<feature type="chain" id="PRO_5022215230" evidence="1">
    <location>
        <begin position="22"/>
        <end position="132"/>
    </location>
</feature>
<dbReference type="Proteomes" id="UP000317648">
    <property type="component" value="Chromosome"/>
</dbReference>
<sequence length="132" mass="14867" precursor="true">MVKKFFLAMVPMMLMASVTLADDGLLDGLDLSSIQDAEISIEGASSDLDFDSLAGQAGEEAEGDEAIEACFRSFGYRSYGRRSYGFGGYGGYGGYGYGCYRPTYSRYYCYRPTYYRSCYTSCYRPVRYWGCW</sequence>
<proteinExistence type="predicted"/>
<organism evidence="2 3">
    <name type="scientific">Lignipirellula cremea</name>
    <dbReference type="NCBI Taxonomy" id="2528010"/>
    <lineage>
        <taxon>Bacteria</taxon>
        <taxon>Pseudomonadati</taxon>
        <taxon>Planctomycetota</taxon>
        <taxon>Planctomycetia</taxon>
        <taxon>Pirellulales</taxon>
        <taxon>Pirellulaceae</taxon>
        <taxon>Lignipirellula</taxon>
    </lineage>
</organism>
<keyword evidence="1" id="KW-0732">Signal</keyword>
<keyword evidence="3" id="KW-1185">Reference proteome</keyword>
<dbReference type="KEGG" id="lcre:Pla8534_27680"/>
<gene>
    <name evidence="2" type="ORF">Pla8534_27680</name>
</gene>
<protein>
    <submittedName>
        <fullName evidence="2">Uncharacterized protein</fullName>
    </submittedName>
</protein>
<feature type="signal peptide" evidence="1">
    <location>
        <begin position="1"/>
        <end position="21"/>
    </location>
</feature>
<evidence type="ECO:0000313" key="3">
    <source>
        <dbReference type="Proteomes" id="UP000317648"/>
    </source>
</evidence>
<dbReference type="EMBL" id="CP036433">
    <property type="protein sequence ID" value="QDU94959.1"/>
    <property type="molecule type" value="Genomic_DNA"/>
</dbReference>
<reference evidence="2 3" key="1">
    <citation type="submission" date="2019-02" db="EMBL/GenBank/DDBJ databases">
        <title>Deep-cultivation of Planctomycetes and their phenomic and genomic characterization uncovers novel biology.</title>
        <authorList>
            <person name="Wiegand S."/>
            <person name="Jogler M."/>
            <person name="Boedeker C."/>
            <person name="Pinto D."/>
            <person name="Vollmers J."/>
            <person name="Rivas-Marin E."/>
            <person name="Kohn T."/>
            <person name="Peeters S.H."/>
            <person name="Heuer A."/>
            <person name="Rast P."/>
            <person name="Oberbeckmann S."/>
            <person name="Bunk B."/>
            <person name="Jeske O."/>
            <person name="Meyerdierks A."/>
            <person name="Storesund J.E."/>
            <person name="Kallscheuer N."/>
            <person name="Luecker S."/>
            <person name="Lage O.M."/>
            <person name="Pohl T."/>
            <person name="Merkel B.J."/>
            <person name="Hornburger P."/>
            <person name="Mueller R.-W."/>
            <person name="Bruemmer F."/>
            <person name="Labrenz M."/>
            <person name="Spormann A.M."/>
            <person name="Op den Camp H."/>
            <person name="Overmann J."/>
            <person name="Amann R."/>
            <person name="Jetten M.S.M."/>
            <person name="Mascher T."/>
            <person name="Medema M.H."/>
            <person name="Devos D.P."/>
            <person name="Kaster A.-K."/>
            <person name="Ovreas L."/>
            <person name="Rohde M."/>
            <person name="Galperin M.Y."/>
            <person name="Jogler C."/>
        </authorList>
    </citation>
    <scope>NUCLEOTIDE SEQUENCE [LARGE SCALE GENOMIC DNA]</scope>
    <source>
        <strain evidence="2 3">Pla85_3_4</strain>
    </source>
</reference>
<dbReference type="RefSeq" id="WP_145053747.1">
    <property type="nucleotide sequence ID" value="NZ_CP036433.1"/>
</dbReference>
<dbReference type="AlphaFoldDB" id="A0A518DSZ3"/>